<name>A0A1M6QXS7_9RHOB</name>
<dbReference type="PANTHER" id="PTHR11552">
    <property type="entry name" value="GLUCOSE-METHANOL-CHOLINE GMC OXIDOREDUCTASE"/>
    <property type="match status" value="1"/>
</dbReference>
<dbReference type="PROSITE" id="PS00624">
    <property type="entry name" value="GMC_OXRED_2"/>
    <property type="match status" value="1"/>
</dbReference>
<dbReference type="Gene3D" id="3.50.50.60">
    <property type="entry name" value="FAD/NAD(P)-binding domain"/>
    <property type="match status" value="1"/>
</dbReference>
<evidence type="ECO:0000256" key="3">
    <source>
        <dbReference type="ARBA" id="ARBA00022630"/>
    </source>
</evidence>
<evidence type="ECO:0000256" key="5">
    <source>
        <dbReference type="PIRSR" id="PIRSR000137-2"/>
    </source>
</evidence>
<sequence length="597" mass="64882">MLDLTFRSDNILNKVLPPFFQCGSTGSGAVDSMRVKTADYVIIGGGTAGCVLAARLTEDPDVSVIVLEAGPHHRGLLIHMPAALGALYDKGAFHWPYVADPEPHAADKTLPYKMGRIVGGSSAINGQVWARGNPLDFDDWKASGCRGWEYGDLEPLFRRIEAFEDRSDSAMGHDGPIPVTRGKPENQPLSDAFLKAAKTAGYRINPNPNSGDQEGFCALHRNTRNGRRGDVYQGYIHPIRTRKNLTILPEHTVQKIEFDGKTAISVRTTHKGCDHRFIARREIILAAGSIASPQLLELSGIGAPEVLEDVGIPLVHALPGVGQNFHTHPTIAMTFTCSKPVSILNATRGIGKLIAGARWLLNRRGPAATTHFEAGAFLKSHPDADRPDYQLTFLPLALAGTTGAVDQHGFQVYVELVGCQSRGQVHIASTDINAQPRFRFNYLQDAQDVEIYKQAIATIRNVVAQQEFDALLDRELVPGATVTEDAEIEAWIRKCASFSHHLVGSCKMGPTRDPLAVVDPELRVHGLRNIRVVDASIMPNVTSANTHAATIVIAEKAAERWCQTNANQSLFFSNLNLLGCEETAPLGKSSGAVQLEK</sequence>
<dbReference type="InterPro" id="IPR000172">
    <property type="entry name" value="GMC_OxRdtase_N"/>
</dbReference>
<reference evidence="10" key="1">
    <citation type="submission" date="2016-11" db="EMBL/GenBank/DDBJ databases">
        <authorList>
            <person name="Varghese N."/>
            <person name="Submissions S."/>
        </authorList>
    </citation>
    <scope>NUCLEOTIDE SEQUENCE [LARGE SCALE GENOMIC DNA]</scope>
    <source>
        <strain evidence="10">DSM 100564</strain>
    </source>
</reference>
<comment type="cofactor">
    <cofactor evidence="1 5">
        <name>FAD</name>
        <dbReference type="ChEBI" id="CHEBI:57692"/>
    </cofactor>
</comment>
<evidence type="ECO:0000256" key="4">
    <source>
        <dbReference type="ARBA" id="ARBA00022827"/>
    </source>
</evidence>
<dbReference type="Proteomes" id="UP000183982">
    <property type="component" value="Unassembled WGS sequence"/>
</dbReference>
<dbReference type="GO" id="GO:0016614">
    <property type="term" value="F:oxidoreductase activity, acting on CH-OH group of donors"/>
    <property type="evidence" value="ECO:0007669"/>
    <property type="project" value="InterPro"/>
</dbReference>
<dbReference type="Pfam" id="PF00732">
    <property type="entry name" value="GMC_oxred_N"/>
    <property type="match status" value="1"/>
</dbReference>
<organism evidence="9 10">
    <name type="scientific">Shimia gijangensis</name>
    <dbReference type="NCBI Taxonomy" id="1470563"/>
    <lineage>
        <taxon>Bacteria</taxon>
        <taxon>Pseudomonadati</taxon>
        <taxon>Pseudomonadota</taxon>
        <taxon>Alphaproteobacteria</taxon>
        <taxon>Rhodobacterales</taxon>
        <taxon>Roseobacteraceae</taxon>
    </lineage>
</organism>
<feature type="binding site" evidence="5">
    <location>
        <begin position="125"/>
        <end position="128"/>
    </location>
    <ligand>
        <name>FAD</name>
        <dbReference type="ChEBI" id="CHEBI:57692"/>
    </ligand>
</feature>
<dbReference type="InterPro" id="IPR007867">
    <property type="entry name" value="GMC_OxRtase_C"/>
</dbReference>
<evidence type="ECO:0000313" key="10">
    <source>
        <dbReference type="Proteomes" id="UP000183982"/>
    </source>
</evidence>
<dbReference type="SUPFAM" id="SSF54373">
    <property type="entry name" value="FAD-linked reductases, C-terminal domain"/>
    <property type="match status" value="1"/>
</dbReference>
<evidence type="ECO:0000259" key="7">
    <source>
        <dbReference type="PROSITE" id="PS00623"/>
    </source>
</evidence>
<gene>
    <name evidence="9" type="ORF">SAMN05444000_12351</name>
</gene>
<dbReference type="EMBL" id="FQZQ01000023">
    <property type="protein sequence ID" value="SHK24877.1"/>
    <property type="molecule type" value="Genomic_DNA"/>
</dbReference>
<dbReference type="PIRSF" id="PIRSF000137">
    <property type="entry name" value="Alcohol_oxidase"/>
    <property type="match status" value="1"/>
</dbReference>
<protein>
    <submittedName>
        <fullName evidence="9">Choline dehydrogenase</fullName>
    </submittedName>
</protein>
<dbReference type="GO" id="GO:0050660">
    <property type="term" value="F:flavin adenine dinucleotide binding"/>
    <property type="evidence" value="ECO:0007669"/>
    <property type="project" value="InterPro"/>
</dbReference>
<dbReference type="PANTHER" id="PTHR11552:SF147">
    <property type="entry name" value="CHOLINE DEHYDROGENASE, MITOCHONDRIAL"/>
    <property type="match status" value="1"/>
</dbReference>
<accession>A0A1M6QXS7</accession>
<dbReference type="Pfam" id="PF05199">
    <property type="entry name" value="GMC_oxred_C"/>
    <property type="match status" value="1"/>
</dbReference>
<feature type="domain" description="Glucose-methanol-choline oxidoreductase N-terminal" evidence="8">
    <location>
        <begin position="288"/>
        <end position="302"/>
    </location>
</feature>
<evidence type="ECO:0000256" key="2">
    <source>
        <dbReference type="ARBA" id="ARBA00010790"/>
    </source>
</evidence>
<dbReference type="InterPro" id="IPR036188">
    <property type="entry name" value="FAD/NAD-bd_sf"/>
</dbReference>
<feature type="binding site" evidence="5">
    <location>
        <position position="253"/>
    </location>
    <ligand>
        <name>FAD</name>
        <dbReference type="ChEBI" id="CHEBI:57692"/>
    </ligand>
</feature>
<evidence type="ECO:0000259" key="8">
    <source>
        <dbReference type="PROSITE" id="PS00624"/>
    </source>
</evidence>
<feature type="domain" description="Glucose-methanol-choline oxidoreductase N-terminal" evidence="7">
    <location>
        <begin position="115"/>
        <end position="138"/>
    </location>
</feature>
<dbReference type="SUPFAM" id="SSF51905">
    <property type="entry name" value="FAD/NAD(P)-binding domain"/>
    <property type="match status" value="1"/>
</dbReference>
<dbReference type="Gene3D" id="3.30.560.10">
    <property type="entry name" value="Glucose Oxidase, domain 3"/>
    <property type="match status" value="1"/>
</dbReference>
<comment type="similarity">
    <text evidence="2 6">Belongs to the GMC oxidoreductase family.</text>
</comment>
<evidence type="ECO:0000313" key="9">
    <source>
        <dbReference type="EMBL" id="SHK24877.1"/>
    </source>
</evidence>
<dbReference type="AlphaFoldDB" id="A0A1M6QXS7"/>
<dbReference type="PROSITE" id="PS00623">
    <property type="entry name" value="GMC_OXRED_1"/>
    <property type="match status" value="1"/>
</dbReference>
<dbReference type="STRING" id="1470563.SAMN05444000_12351"/>
<proteinExistence type="inferred from homology"/>
<keyword evidence="4 5" id="KW-0274">FAD</keyword>
<keyword evidence="10" id="KW-1185">Reference proteome</keyword>
<evidence type="ECO:0000256" key="1">
    <source>
        <dbReference type="ARBA" id="ARBA00001974"/>
    </source>
</evidence>
<evidence type="ECO:0000256" key="6">
    <source>
        <dbReference type="RuleBase" id="RU003968"/>
    </source>
</evidence>
<keyword evidence="3 6" id="KW-0285">Flavoprotein</keyword>
<dbReference type="InterPro" id="IPR012132">
    <property type="entry name" value="GMC_OxRdtase"/>
</dbReference>